<feature type="transmembrane region" description="Helical" evidence="12">
    <location>
        <begin position="162"/>
        <end position="184"/>
    </location>
</feature>
<gene>
    <name evidence="13" type="primary">cydB</name>
    <name evidence="13" type="ORF">G3T37_01710</name>
</gene>
<reference evidence="13 14" key="1">
    <citation type="journal article" date="2014" name="Int. J. Syst. Evol. Microbiol.">
        <title>Description of Galbitalea soli gen. nov., sp. nov., and Frondihabitans sucicola sp. nov.</title>
        <authorList>
            <person name="Kim S.J."/>
            <person name="Lim J.M."/>
            <person name="Ahn J.H."/>
            <person name="Weon H.Y."/>
            <person name="Hamada M."/>
            <person name="Suzuki K."/>
            <person name="Ahn T.Y."/>
            <person name="Kwon S.W."/>
        </authorList>
    </citation>
    <scope>NUCLEOTIDE SEQUENCE [LARGE SCALE GENOMIC DNA]</scope>
    <source>
        <strain evidence="13 14">NBRC 108727</strain>
    </source>
</reference>
<proteinExistence type="inferred from homology"/>
<dbReference type="GO" id="GO:0009055">
    <property type="term" value="F:electron transfer activity"/>
    <property type="evidence" value="ECO:0007669"/>
    <property type="project" value="TreeGrafter"/>
</dbReference>
<feature type="transmembrane region" description="Helical" evidence="12">
    <location>
        <begin position="223"/>
        <end position="240"/>
    </location>
</feature>
<dbReference type="GO" id="GO:0005886">
    <property type="term" value="C:plasma membrane"/>
    <property type="evidence" value="ECO:0007669"/>
    <property type="project" value="UniProtKB-SubCell"/>
</dbReference>
<dbReference type="GO" id="GO:0016682">
    <property type="term" value="F:oxidoreductase activity, acting on diphenols and related substances as donors, oxygen as acceptor"/>
    <property type="evidence" value="ECO:0007669"/>
    <property type="project" value="TreeGrafter"/>
</dbReference>
<dbReference type="NCBIfam" id="TIGR00203">
    <property type="entry name" value="cydB"/>
    <property type="match status" value="1"/>
</dbReference>
<dbReference type="PANTHER" id="PTHR43141">
    <property type="entry name" value="CYTOCHROME BD2 SUBUNIT II"/>
    <property type="match status" value="1"/>
</dbReference>
<evidence type="ECO:0000313" key="14">
    <source>
        <dbReference type="Proteomes" id="UP000479756"/>
    </source>
</evidence>
<dbReference type="AlphaFoldDB" id="A0A7C9PLG0"/>
<feature type="transmembrane region" description="Helical" evidence="12">
    <location>
        <begin position="196"/>
        <end position="217"/>
    </location>
</feature>
<dbReference type="GO" id="GO:0046872">
    <property type="term" value="F:metal ion binding"/>
    <property type="evidence" value="ECO:0007669"/>
    <property type="project" value="UniProtKB-KW"/>
</dbReference>
<feature type="transmembrane region" description="Helical" evidence="12">
    <location>
        <begin position="252"/>
        <end position="273"/>
    </location>
</feature>
<dbReference type="GO" id="GO:0070069">
    <property type="term" value="C:cytochrome complex"/>
    <property type="evidence" value="ECO:0007669"/>
    <property type="project" value="TreeGrafter"/>
</dbReference>
<feature type="transmembrane region" description="Helical" evidence="12">
    <location>
        <begin position="120"/>
        <end position="142"/>
    </location>
</feature>
<evidence type="ECO:0000256" key="1">
    <source>
        <dbReference type="ARBA" id="ARBA00004651"/>
    </source>
</evidence>
<evidence type="ECO:0000256" key="2">
    <source>
        <dbReference type="ARBA" id="ARBA00007543"/>
    </source>
</evidence>
<evidence type="ECO:0000256" key="4">
    <source>
        <dbReference type="ARBA" id="ARBA00022475"/>
    </source>
</evidence>
<keyword evidence="5" id="KW-0349">Heme</keyword>
<evidence type="ECO:0000256" key="3">
    <source>
        <dbReference type="ARBA" id="ARBA00022448"/>
    </source>
</evidence>
<evidence type="ECO:0000256" key="8">
    <source>
        <dbReference type="ARBA" id="ARBA00022982"/>
    </source>
</evidence>
<comment type="similarity">
    <text evidence="2">Belongs to the cytochrome ubiquinol oxidase subunit 2 family.</text>
</comment>
<keyword evidence="3" id="KW-0813">Transport</keyword>
<keyword evidence="4" id="KW-1003">Cell membrane</keyword>
<keyword evidence="8" id="KW-0249">Electron transport</keyword>
<dbReference type="InterPro" id="IPR003317">
    <property type="entry name" value="Cyt-d_oxidase_su2"/>
</dbReference>
<evidence type="ECO:0000256" key="7">
    <source>
        <dbReference type="ARBA" id="ARBA00022723"/>
    </source>
</evidence>
<evidence type="ECO:0000256" key="6">
    <source>
        <dbReference type="ARBA" id="ARBA00022692"/>
    </source>
</evidence>
<keyword evidence="7" id="KW-0479">Metal-binding</keyword>
<name>A0A7C9PLG0_9MICO</name>
<evidence type="ECO:0000256" key="5">
    <source>
        <dbReference type="ARBA" id="ARBA00022617"/>
    </source>
</evidence>
<keyword evidence="10" id="KW-0408">Iron</keyword>
<evidence type="ECO:0000256" key="10">
    <source>
        <dbReference type="ARBA" id="ARBA00023004"/>
    </source>
</evidence>
<dbReference type="RefSeq" id="WP_163471748.1">
    <property type="nucleotide sequence ID" value="NZ_JAAGWZ010000001.1"/>
</dbReference>
<feature type="transmembrane region" description="Helical" evidence="12">
    <location>
        <begin position="293"/>
        <end position="313"/>
    </location>
</feature>
<evidence type="ECO:0000256" key="9">
    <source>
        <dbReference type="ARBA" id="ARBA00022989"/>
    </source>
</evidence>
<feature type="transmembrane region" description="Helical" evidence="12">
    <location>
        <begin position="6"/>
        <end position="37"/>
    </location>
</feature>
<accession>A0A7C9PLG0</accession>
<dbReference type="GO" id="GO:0019646">
    <property type="term" value="P:aerobic electron transport chain"/>
    <property type="evidence" value="ECO:0007669"/>
    <property type="project" value="TreeGrafter"/>
</dbReference>
<organism evidence="13 14">
    <name type="scientific">Galbitalea soli</name>
    <dbReference type="NCBI Taxonomy" id="1268042"/>
    <lineage>
        <taxon>Bacteria</taxon>
        <taxon>Bacillati</taxon>
        <taxon>Actinomycetota</taxon>
        <taxon>Actinomycetes</taxon>
        <taxon>Micrococcales</taxon>
        <taxon>Microbacteriaceae</taxon>
        <taxon>Galbitalea</taxon>
    </lineage>
</organism>
<evidence type="ECO:0000256" key="12">
    <source>
        <dbReference type="SAM" id="Phobius"/>
    </source>
</evidence>
<comment type="subcellular location">
    <subcellularLocation>
        <location evidence="1">Cell membrane</location>
        <topology evidence="1">Multi-pass membrane protein</topology>
    </subcellularLocation>
</comment>
<evidence type="ECO:0000313" key="13">
    <source>
        <dbReference type="EMBL" id="NEM90069.1"/>
    </source>
</evidence>
<protein>
    <submittedName>
        <fullName evidence="13">Cytochrome d ubiquinol oxidase subunit II</fullName>
    </submittedName>
</protein>
<dbReference type="PANTHER" id="PTHR43141:SF5">
    <property type="entry name" value="CYTOCHROME BD-I UBIQUINOL OXIDASE SUBUNIT 2"/>
    <property type="match status" value="1"/>
</dbReference>
<dbReference type="EMBL" id="JAAGWZ010000001">
    <property type="protein sequence ID" value="NEM90069.1"/>
    <property type="molecule type" value="Genomic_DNA"/>
</dbReference>
<keyword evidence="9 12" id="KW-1133">Transmembrane helix</keyword>
<comment type="caution">
    <text evidence="13">The sequence shown here is derived from an EMBL/GenBank/DDBJ whole genome shotgun (WGS) entry which is preliminary data.</text>
</comment>
<sequence length="342" mass="37381">MDVLPTIWFFAIGVLWIGYLILEGFDLGVGMHLLFTARGDTERRVMLNTIGPVWDGNEVWLLTAGAATFAAFPYWYASLFSTLYVPLTLALIGLIFRAVAIEYRGKGVSEQWTRFWDRAIGWGSVIVAFCVGALLALTTTGLPIDSNGDRVGGPFVWVNGYAILGGLAVVGFCLVHAGAFLALKTDGEVRQRTGRFATRWAPVALLPIVAWVLIVQWQGGKGWTWLLIAAAVVSVVWAWLNSRRGREGRAFAGFAIFLALGALTLFASVYPVVLPSTVSHANDLTVHTASSGSYTLGVMSVVTAFGLPLVLLYQGWTYWVFRRRISTHHIPAAHPIVPAVRR</sequence>
<dbReference type="Proteomes" id="UP000479756">
    <property type="component" value="Unassembled WGS sequence"/>
</dbReference>
<evidence type="ECO:0000256" key="11">
    <source>
        <dbReference type="ARBA" id="ARBA00023136"/>
    </source>
</evidence>
<keyword evidence="6 12" id="KW-0812">Transmembrane</keyword>
<keyword evidence="14" id="KW-1185">Reference proteome</keyword>
<keyword evidence="11 12" id="KW-0472">Membrane</keyword>
<dbReference type="Pfam" id="PF02322">
    <property type="entry name" value="Cyt_bd_oxida_II"/>
    <property type="match status" value="1"/>
</dbReference>
<feature type="transmembrane region" description="Helical" evidence="12">
    <location>
        <begin position="83"/>
        <end position="100"/>
    </location>
</feature>
<dbReference type="PIRSF" id="PIRSF000267">
    <property type="entry name" value="Cyt_oxidse_sub2"/>
    <property type="match status" value="1"/>
</dbReference>